<dbReference type="RefSeq" id="WP_217666636.1">
    <property type="nucleotide sequence ID" value="NZ_JAHRID010000001.1"/>
</dbReference>
<feature type="region of interest" description="Disordered" evidence="1">
    <location>
        <begin position="379"/>
        <end position="407"/>
    </location>
</feature>
<reference evidence="3 4" key="1">
    <citation type="submission" date="2021-06" db="EMBL/GenBank/DDBJ databases">
        <title>Rheinheimera indica sp. nov., isolated from deep-sea sediment.</title>
        <authorList>
            <person name="Wang Z."/>
            <person name="Zhang X.-Y."/>
        </authorList>
    </citation>
    <scope>NUCLEOTIDE SEQUENCE [LARGE SCALE GENOMIC DNA]</scope>
    <source>
        <strain evidence="3 4">SM2107</strain>
    </source>
</reference>
<name>A0ABS6MG45_9GAMM</name>
<keyword evidence="2" id="KW-1133">Transmembrane helix</keyword>
<sequence>MQHRMIENYIVRPLRWLLQNNISYWHSGLHQFQYRNGRYQLVAAATAKPGRIIIVSRLHYQEFVQQYPVTQLTELKQVLKTEFQHQANVLHFIGPEDGQSRTVCSVVISDEMVKNVDFNCILIPETLLLWQAIKNRSVAPAPEVYQVTAFTGYFLNCAAAVPVSQRISNFCPDFSSFTLNNGVSDVARCEVVPDDRYADYLVSALGKTLPSLAKLALFKRNKVAGRALPLKAMTVAASAVAVIYIVAVAGYYQYAIDKRQQQISQLGTDVTHLLDLQQQLQTTATDAEILIQHRADKFYSAHLWQVLIPLLQHDSSLALQNITTENSRIILRGQANQATAVLTALQSSALIEEARFDSSVRRQRDKDIFVISLLMTQQPVAAGSTSEAAAVDSVASREQPEADHAAK</sequence>
<feature type="transmembrane region" description="Helical" evidence="2">
    <location>
        <begin position="228"/>
        <end position="252"/>
    </location>
</feature>
<keyword evidence="2" id="KW-0472">Membrane</keyword>
<gene>
    <name evidence="3" type="ORF">KQY15_01580</name>
</gene>
<keyword evidence="4" id="KW-1185">Reference proteome</keyword>
<evidence type="ECO:0000313" key="3">
    <source>
        <dbReference type="EMBL" id="MBV2127786.1"/>
    </source>
</evidence>
<dbReference type="Proteomes" id="UP000704611">
    <property type="component" value="Unassembled WGS sequence"/>
</dbReference>
<evidence type="ECO:0000313" key="4">
    <source>
        <dbReference type="Proteomes" id="UP000704611"/>
    </source>
</evidence>
<dbReference type="EMBL" id="JAHRID010000001">
    <property type="protein sequence ID" value="MBV2127786.1"/>
    <property type="molecule type" value="Genomic_DNA"/>
</dbReference>
<accession>A0ABS6MG45</accession>
<keyword evidence="2" id="KW-0812">Transmembrane</keyword>
<organism evidence="3 4">
    <name type="scientific">Arsukibacterium indicum</name>
    <dbReference type="NCBI Taxonomy" id="2848612"/>
    <lineage>
        <taxon>Bacteria</taxon>
        <taxon>Pseudomonadati</taxon>
        <taxon>Pseudomonadota</taxon>
        <taxon>Gammaproteobacteria</taxon>
        <taxon>Chromatiales</taxon>
        <taxon>Chromatiaceae</taxon>
        <taxon>Arsukibacterium</taxon>
    </lineage>
</organism>
<comment type="caution">
    <text evidence="3">The sequence shown here is derived from an EMBL/GenBank/DDBJ whole genome shotgun (WGS) entry which is preliminary data.</text>
</comment>
<protein>
    <submittedName>
        <fullName evidence="3">Uncharacterized protein</fullName>
    </submittedName>
</protein>
<evidence type="ECO:0000256" key="2">
    <source>
        <dbReference type="SAM" id="Phobius"/>
    </source>
</evidence>
<proteinExistence type="predicted"/>
<evidence type="ECO:0000256" key="1">
    <source>
        <dbReference type="SAM" id="MobiDB-lite"/>
    </source>
</evidence>
<feature type="compositionally biased region" description="Basic and acidic residues" evidence="1">
    <location>
        <begin position="398"/>
        <end position="407"/>
    </location>
</feature>